<dbReference type="Proteomes" id="UP000440578">
    <property type="component" value="Unassembled WGS sequence"/>
</dbReference>
<sequence>MSRSFSVEALIGRDDRIVSGYDSRSPVTQYVSKGSSVGFAPPPPLARPPLPPLYCTHSAFGPFYPCPMCVQLARPLTPAVTPLTPAVTCSAAAAVRYPAQLVVSKPTSPAVDIKAESADSPDDGGSSKRIRTAFTSHQLLQLEREFSANMYLSRLRRIEIASYLSLSEKQVKIWFQNRRVKHKKEDVVGGGGSRCPCSHHAPRAQPGFRPVLSLCPPLEAERRRISGTEWRVDGSALLAEGGSRELVGAGTVASPDINSTRSEYDLHVGGSTARETPTPPREGDVPVLRPQALLSNQRAPNVHSEPESTTPPVSGSVTGASEEAANAAVSANQ</sequence>
<dbReference type="PROSITE" id="PS00027">
    <property type="entry name" value="HOMEOBOX_1"/>
    <property type="match status" value="1"/>
</dbReference>
<dbReference type="PRINTS" id="PR00024">
    <property type="entry name" value="HOMEOBOX"/>
</dbReference>
<evidence type="ECO:0000256" key="4">
    <source>
        <dbReference type="ARBA" id="ARBA00023242"/>
    </source>
</evidence>
<dbReference type="GO" id="GO:0000981">
    <property type="term" value="F:DNA-binding transcription factor activity, RNA polymerase II-specific"/>
    <property type="evidence" value="ECO:0007669"/>
    <property type="project" value="InterPro"/>
</dbReference>
<feature type="DNA-binding region" description="Homeobox" evidence="5">
    <location>
        <begin position="127"/>
        <end position="186"/>
    </location>
</feature>
<dbReference type="InterPro" id="IPR001356">
    <property type="entry name" value="HD"/>
</dbReference>
<evidence type="ECO:0000256" key="1">
    <source>
        <dbReference type="ARBA" id="ARBA00004123"/>
    </source>
</evidence>
<proteinExistence type="predicted"/>
<dbReference type="PROSITE" id="PS50071">
    <property type="entry name" value="HOMEOBOX_2"/>
    <property type="match status" value="1"/>
</dbReference>
<dbReference type="InterPro" id="IPR009057">
    <property type="entry name" value="Homeodomain-like_sf"/>
</dbReference>
<feature type="region of interest" description="Disordered" evidence="7">
    <location>
        <begin position="249"/>
        <end position="333"/>
    </location>
</feature>
<evidence type="ECO:0000256" key="6">
    <source>
        <dbReference type="RuleBase" id="RU000682"/>
    </source>
</evidence>
<dbReference type="EMBL" id="VIIS01000570">
    <property type="protein sequence ID" value="KAF0307442.1"/>
    <property type="molecule type" value="Genomic_DNA"/>
</dbReference>
<feature type="domain" description="Homeobox" evidence="8">
    <location>
        <begin position="125"/>
        <end position="185"/>
    </location>
</feature>
<evidence type="ECO:0000259" key="8">
    <source>
        <dbReference type="PROSITE" id="PS50071"/>
    </source>
</evidence>
<organism evidence="9 10">
    <name type="scientific">Amphibalanus amphitrite</name>
    <name type="common">Striped barnacle</name>
    <name type="synonym">Balanus amphitrite</name>
    <dbReference type="NCBI Taxonomy" id="1232801"/>
    <lineage>
        <taxon>Eukaryota</taxon>
        <taxon>Metazoa</taxon>
        <taxon>Ecdysozoa</taxon>
        <taxon>Arthropoda</taxon>
        <taxon>Crustacea</taxon>
        <taxon>Multicrustacea</taxon>
        <taxon>Cirripedia</taxon>
        <taxon>Thoracica</taxon>
        <taxon>Thoracicalcarea</taxon>
        <taxon>Balanomorpha</taxon>
        <taxon>Balanoidea</taxon>
        <taxon>Balanidae</taxon>
        <taxon>Amphibalaninae</taxon>
        <taxon>Amphibalanus</taxon>
    </lineage>
</organism>
<evidence type="ECO:0000313" key="9">
    <source>
        <dbReference type="EMBL" id="KAF0307442.1"/>
    </source>
</evidence>
<dbReference type="SUPFAM" id="SSF46689">
    <property type="entry name" value="Homeodomain-like"/>
    <property type="match status" value="1"/>
</dbReference>
<name>A0A6A4WYV9_AMPAM</name>
<dbReference type="CDD" id="cd00086">
    <property type="entry name" value="homeodomain"/>
    <property type="match status" value="1"/>
</dbReference>
<feature type="compositionally biased region" description="Polar residues" evidence="7">
    <location>
        <begin position="307"/>
        <end position="319"/>
    </location>
</feature>
<dbReference type="InterPro" id="IPR017970">
    <property type="entry name" value="Homeobox_CS"/>
</dbReference>
<evidence type="ECO:0000256" key="7">
    <source>
        <dbReference type="SAM" id="MobiDB-lite"/>
    </source>
</evidence>
<comment type="caution">
    <text evidence="9">The sequence shown here is derived from an EMBL/GenBank/DDBJ whole genome shotgun (WGS) entry which is preliminary data.</text>
</comment>
<evidence type="ECO:0000256" key="5">
    <source>
        <dbReference type="PROSITE-ProRule" id="PRU00108"/>
    </source>
</evidence>
<dbReference type="PANTHER" id="PTHR45664:SF20">
    <property type="entry name" value="AGAP001560-PA"/>
    <property type="match status" value="1"/>
</dbReference>
<dbReference type="AlphaFoldDB" id="A0A6A4WYV9"/>
<dbReference type="GO" id="GO:0005634">
    <property type="term" value="C:nucleus"/>
    <property type="evidence" value="ECO:0007669"/>
    <property type="project" value="UniProtKB-SubCell"/>
</dbReference>
<gene>
    <name evidence="9" type="primary">Gsx2</name>
    <name evidence="9" type="ORF">FJT64_002267</name>
</gene>
<evidence type="ECO:0000256" key="3">
    <source>
        <dbReference type="ARBA" id="ARBA00023155"/>
    </source>
</evidence>
<comment type="subcellular location">
    <subcellularLocation>
        <location evidence="1 5 6">Nucleus</location>
    </subcellularLocation>
</comment>
<accession>A0A6A4WYV9</accession>
<evidence type="ECO:0000313" key="10">
    <source>
        <dbReference type="Proteomes" id="UP000440578"/>
    </source>
</evidence>
<dbReference type="PANTHER" id="PTHR45664">
    <property type="entry name" value="PROTEIN ZERKNUELLT 1-RELATED"/>
    <property type="match status" value="1"/>
</dbReference>
<keyword evidence="3 5" id="KW-0371">Homeobox</keyword>
<reference evidence="9 10" key="1">
    <citation type="submission" date="2019-07" db="EMBL/GenBank/DDBJ databases">
        <title>Draft genome assembly of a fouling barnacle, Amphibalanus amphitrite (Darwin, 1854): The first reference genome for Thecostraca.</title>
        <authorList>
            <person name="Kim W."/>
        </authorList>
    </citation>
    <scope>NUCLEOTIDE SEQUENCE [LARGE SCALE GENOMIC DNA]</scope>
    <source>
        <strain evidence="9">SNU_AA5</strain>
        <tissue evidence="9">Soma without cirri and trophi</tissue>
    </source>
</reference>
<dbReference type="GO" id="GO:0000978">
    <property type="term" value="F:RNA polymerase II cis-regulatory region sequence-specific DNA binding"/>
    <property type="evidence" value="ECO:0007669"/>
    <property type="project" value="TreeGrafter"/>
</dbReference>
<dbReference type="Gene3D" id="1.10.10.60">
    <property type="entry name" value="Homeodomain-like"/>
    <property type="match status" value="1"/>
</dbReference>
<dbReference type="Pfam" id="PF00046">
    <property type="entry name" value="Homeodomain"/>
    <property type="match status" value="1"/>
</dbReference>
<feature type="region of interest" description="Disordered" evidence="7">
    <location>
        <begin position="110"/>
        <end position="129"/>
    </location>
</feature>
<keyword evidence="4 5" id="KW-0539">Nucleus</keyword>
<keyword evidence="10" id="KW-1185">Reference proteome</keyword>
<dbReference type="OrthoDB" id="6159439at2759"/>
<dbReference type="SMART" id="SM00389">
    <property type="entry name" value="HOX"/>
    <property type="match status" value="1"/>
</dbReference>
<keyword evidence="2 5" id="KW-0238">DNA-binding</keyword>
<evidence type="ECO:0000256" key="2">
    <source>
        <dbReference type="ARBA" id="ARBA00023125"/>
    </source>
</evidence>
<dbReference type="InterPro" id="IPR020479">
    <property type="entry name" value="HD_metazoa"/>
</dbReference>
<feature type="compositionally biased region" description="Low complexity" evidence="7">
    <location>
        <begin position="320"/>
        <end position="333"/>
    </location>
</feature>
<protein>
    <submittedName>
        <fullName evidence="9">GS homeobox 2</fullName>
    </submittedName>
</protein>